<evidence type="ECO:0008006" key="3">
    <source>
        <dbReference type="Google" id="ProtNLM"/>
    </source>
</evidence>
<dbReference type="Pfam" id="PF14367">
    <property type="entry name" value="DUF4411"/>
    <property type="match status" value="1"/>
</dbReference>
<organism evidence="1 2">
    <name type="scientific">Asticcacaulis endophyticus</name>
    <dbReference type="NCBI Taxonomy" id="1395890"/>
    <lineage>
        <taxon>Bacteria</taxon>
        <taxon>Pseudomonadati</taxon>
        <taxon>Pseudomonadota</taxon>
        <taxon>Alphaproteobacteria</taxon>
        <taxon>Caulobacterales</taxon>
        <taxon>Caulobacteraceae</taxon>
        <taxon>Asticcacaulis</taxon>
    </lineage>
</organism>
<comment type="caution">
    <text evidence="1">The sequence shown here is derived from an EMBL/GenBank/DDBJ whole genome shotgun (WGS) entry which is preliminary data.</text>
</comment>
<reference evidence="1" key="1">
    <citation type="journal article" date="2014" name="Int. J. Syst. Evol. Microbiol.">
        <title>Complete genome sequence of Corynebacterium casei LMG S-19264T (=DSM 44701T), isolated from a smear-ripened cheese.</title>
        <authorList>
            <consortium name="US DOE Joint Genome Institute (JGI-PGF)"/>
            <person name="Walter F."/>
            <person name="Albersmeier A."/>
            <person name="Kalinowski J."/>
            <person name="Ruckert C."/>
        </authorList>
    </citation>
    <scope>NUCLEOTIDE SEQUENCE</scope>
    <source>
        <strain evidence="1">KCTC 32296</strain>
    </source>
</reference>
<evidence type="ECO:0000313" key="2">
    <source>
        <dbReference type="Proteomes" id="UP000662572"/>
    </source>
</evidence>
<proteinExistence type="predicted"/>
<dbReference type="EMBL" id="BMZB01000009">
    <property type="protein sequence ID" value="GGZ45388.1"/>
    <property type="molecule type" value="Genomic_DNA"/>
</dbReference>
<name>A0A918QF13_9CAUL</name>
<gene>
    <name evidence="1" type="ORF">GCM10011273_35120</name>
</gene>
<dbReference type="Proteomes" id="UP000662572">
    <property type="component" value="Unassembled WGS sequence"/>
</dbReference>
<sequence length="105" mass="11716">MGAWAKQKHVREALELVESVDLNALQQVFDQGYGTYLTDADYEKMGKDPFLIAYALSKGYTVITKETPKPSAQKGNRKVPDVCNSVGVTWARDFPIFKALGFKIT</sequence>
<reference evidence="1" key="2">
    <citation type="submission" date="2020-09" db="EMBL/GenBank/DDBJ databases">
        <authorList>
            <person name="Sun Q."/>
            <person name="Kim S."/>
        </authorList>
    </citation>
    <scope>NUCLEOTIDE SEQUENCE</scope>
    <source>
        <strain evidence="1">KCTC 32296</strain>
    </source>
</reference>
<accession>A0A918QF13</accession>
<dbReference type="AlphaFoldDB" id="A0A918QF13"/>
<evidence type="ECO:0000313" key="1">
    <source>
        <dbReference type="EMBL" id="GGZ45388.1"/>
    </source>
</evidence>
<keyword evidence="2" id="KW-1185">Reference proteome</keyword>
<dbReference type="InterPro" id="IPR016541">
    <property type="entry name" value="UCP008505"/>
</dbReference>
<protein>
    <recommendedName>
        <fullName evidence="3">DUF4411 family protein</fullName>
    </recommendedName>
</protein>